<gene>
    <name evidence="1" type="ORF">NCTC10815_00649</name>
</gene>
<dbReference type="Proteomes" id="UP000254879">
    <property type="component" value="Unassembled WGS sequence"/>
</dbReference>
<evidence type="ECO:0008006" key="3">
    <source>
        <dbReference type="Google" id="ProtNLM"/>
    </source>
</evidence>
<dbReference type="Pfam" id="PF13797">
    <property type="entry name" value="Post_transc_reg"/>
    <property type="match status" value="1"/>
</dbReference>
<evidence type="ECO:0000313" key="2">
    <source>
        <dbReference type="Proteomes" id="UP000254879"/>
    </source>
</evidence>
<proteinExistence type="predicted"/>
<reference evidence="1 2" key="1">
    <citation type="submission" date="2018-06" db="EMBL/GenBank/DDBJ databases">
        <authorList>
            <consortium name="Pathogen Informatics"/>
            <person name="Doyle S."/>
        </authorList>
    </citation>
    <scope>NUCLEOTIDE SEQUENCE [LARGE SCALE GENOMIC DNA]</scope>
    <source>
        <strain evidence="2">NCTC 10815</strain>
    </source>
</reference>
<accession>A0A378MAG0</accession>
<dbReference type="RefSeq" id="WP_003755662.1">
    <property type="nucleotide sequence ID" value="NZ_CABKNG010000001.1"/>
</dbReference>
<dbReference type="EMBL" id="UGPG01000001">
    <property type="protein sequence ID" value="STY43357.1"/>
    <property type="molecule type" value="Genomic_DNA"/>
</dbReference>
<organism evidence="1 2">
    <name type="scientific">Listeria grayi</name>
    <name type="common">Listeria murrayi</name>
    <dbReference type="NCBI Taxonomy" id="1641"/>
    <lineage>
        <taxon>Bacteria</taxon>
        <taxon>Bacillati</taxon>
        <taxon>Bacillota</taxon>
        <taxon>Bacilli</taxon>
        <taxon>Bacillales</taxon>
        <taxon>Listeriaceae</taxon>
        <taxon>Listeria</taxon>
    </lineage>
</organism>
<dbReference type="OrthoDB" id="2990595at2"/>
<protein>
    <recommendedName>
        <fullName evidence="3">Post-transcriptional regulator</fullName>
    </recommendedName>
</protein>
<evidence type="ECO:0000313" key="1">
    <source>
        <dbReference type="EMBL" id="STY43357.1"/>
    </source>
</evidence>
<sequence>MANNYQEWHDTLEPAILIKVEDFHILGYREVKKQDIWEFLTEVIWANKPTPALHERINDVMQMKIGQLIQFIMRTSEKNVPEAGAKLDQELVDAVIDNPKQEEIAPAANISDEEGTSHT</sequence>
<dbReference type="AlphaFoldDB" id="A0A378MAG0"/>
<dbReference type="InterPro" id="IPR025716">
    <property type="entry name" value="Post-transcriptional_regulator"/>
</dbReference>
<name>A0A378MAG0_LISGR</name>